<comment type="similarity">
    <text evidence="4 28">Belongs to the UQCRQ/QCR8 family.</text>
</comment>
<evidence type="ECO:0000259" key="29">
    <source>
        <dbReference type="Pfam" id="PF00920"/>
    </source>
</evidence>
<dbReference type="PANTHER" id="PTHR21000:SF5">
    <property type="entry name" value="DIHYDROXY-ACID DEHYDRATASE, MITOCHONDRIAL"/>
    <property type="match status" value="1"/>
</dbReference>
<sequence length="632" mass="65971">MVHKGLGQGMAYVRGIIYYSVSPNELHPFRGLLTKAPWNALRRVSEEFFRVTAMSSDSAAALPRPHSALVVDGPDRAGARSMLRGVGLKSADFARPQVGVVSCWATVTPCNLNLRELQDLAGESVREAGLVPMHFNTVTVSDGISMGTPGMRLSLISREVIADSIETVTLAEGFDGLVCLGACDKNMPGMAMAMLRINRPALFVYGGSILPGCGPKGDKVDIRTVYEAIGGYHKGSVSDKELSDIEECAIPGPGSCAGMYTANTMSCALEAMGLALPGDASPPAVSEEKRRQARHLVGAALANMMRCGIRPRDIVTRQALENAAAVVSALGGSTNACLHLVAIAREAGLADFGLDELQSVFQRTPVLADLFPSGCHAMADLHEAGGLRPLLRRMLSAGLLHGSAVTCTGRTLAEDLKGVEDYPAGQKVIRPMSDPIKATGHLIIFRGSLCPNGAVGKLIGDEGDSFSGPAIVYENEEAAYVGVSRGQVQPGHVVVVRNEGPVGGPGMREMLAVTAAIQGRGLSGRVALITDGRFSGATKGFVVGHVTPESAVGGPIGALRTGDQIEIDGPGRQINVRLAESELAARLSEAATVAAEASAEAKADPPGGSRTSVLAKYRRLVRQADEGAIVVS</sequence>
<evidence type="ECO:0000256" key="28">
    <source>
        <dbReference type="RuleBase" id="RU368118"/>
    </source>
</evidence>
<evidence type="ECO:0000256" key="3">
    <source>
        <dbReference type="ARBA" id="ARBA00006486"/>
    </source>
</evidence>
<dbReference type="InterPro" id="IPR037237">
    <property type="entry name" value="IlvD/EDD_N"/>
</dbReference>
<keyword evidence="31" id="KW-1185">Reference proteome</keyword>
<dbReference type="InterPro" id="IPR004404">
    <property type="entry name" value="DihydroxyA_deHydtase"/>
</dbReference>
<evidence type="ECO:0000256" key="18">
    <source>
        <dbReference type="ARBA" id="ARBA00023128"/>
    </source>
</evidence>
<comment type="pathway">
    <text evidence="23">Amino-acid biosynthesis; L-valine biosynthesis; L-valine from pyruvate: step 3/4.</text>
</comment>
<keyword evidence="11" id="KW-0479">Metal-binding</keyword>
<evidence type="ECO:0000256" key="11">
    <source>
        <dbReference type="ARBA" id="ARBA00022723"/>
    </source>
</evidence>
<dbReference type="PANTHER" id="PTHR21000">
    <property type="entry name" value="DIHYDROXY-ACID DEHYDRATASE DAD"/>
    <property type="match status" value="1"/>
</dbReference>
<evidence type="ECO:0000256" key="22">
    <source>
        <dbReference type="ARBA" id="ARBA00029304"/>
    </source>
</evidence>
<comment type="function">
    <text evidence="28">Component of the ubiquinol-cytochrome c oxidoreductase, a multisubunit transmembrane complex that is part of the mitochondrial electron transport chain which drives oxidative phosphorylation. The complex plays an important role in the uptake of multiple carbon sources present in different host niches.</text>
</comment>
<evidence type="ECO:0000256" key="14">
    <source>
        <dbReference type="ARBA" id="ARBA00022982"/>
    </source>
</evidence>
<keyword evidence="19" id="KW-0472">Membrane</keyword>
<dbReference type="InterPro" id="IPR042096">
    <property type="entry name" value="Dihydro-acid_dehy_C"/>
</dbReference>
<dbReference type="HAMAP" id="MF_00012">
    <property type="entry name" value="IlvD"/>
    <property type="match status" value="1"/>
</dbReference>
<dbReference type="InterPro" id="IPR056740">
    <property type="entry name" value="ILV_EDD_C"/>
</dbReference>
<evidence type="ECO:0000256" key="2">
    <source>
        <dbReference type="ARBA" id="ARBA00004434"/>
    </source>
</evidence>
<keyword evidence="10" id="KW-0001">2Fe-2S</keyword>
<keyword evidence="17" id="KW-0411">Iron-sulfur</keyword>
<evidence type="ECO:0000313" key="32">
    <source>
        <dbReference type="WBParaSite" id="maker-uti_cns_0015506-snap-gene-0.2-mRNA-1"/>
    </source>
</evidence>
<comment type="subunit">
    <text evidence="26 28">Component of the ubiquinol-cytochrome c oxidoreductase (cytochrome b-c1 complex, complex III, CIII), a multisubunit enzyme composed of 11 subunits. The complex is composed of 3 respiratory subunits cytochrome b, cytochrome c1 and Rieske protein UQCRFS1, 2 core protein subunits UQCRC1/QCR1 and UQCRC2/QCR2, and 6 low-molecular weight protein subunits UQCRH/QCR6, UQCRB/QCR7, UQCRQ/QCR8, UQCR10/QCR9, UQCR11/QCR10 and subunit 9, the cleavage product of Rieske protein UQCRFS1. The complex exists as an obligatory dimer and forms supercomplexes (SCs) in the inner mitochondrial membrane with NADH-ubiquinone oxidoreductase (complex I, CI) and cytochrome c oxidase (complex IV, CIV), resulting in different assemblies (supercomplex SCI(1)III(2)IV(1) and megacomplex MCI(2)III(2)IV(2)). Interacts with UQCC6.</text>
</comment>
<keyword evidence="15" id="KW-1133">Transmembrane helix</keyword>
<dbReference type="GO" id="GO:0009097">
    <property type="term" value="P:isoleucine biosynthetic process"/>
    <property type="evidence" value="ECO:0007669"/>
    <property type="project" value="UniProtKB-UniPathway"/>
</dbReference>
<keyword evidence="18 28" id="KW-0496">Mitochondrion</keyword>
<comment type="similarity">
    <text evidence="3">Belongs to the IlvD/Edd family.</text>
</comment>
<dbReference type="GO" id="GO:0004160">
    <property type="term" value="F:dihydroxy-acid dehydratase activity"/>
    <property type="evidence" value="ECO:0007669"/>
    <property type="project" value="UniProtKB-EC"/>
</dbReference>
<dbReference type="WBParaSite" id="maker-uti_cns_0015506-snap-gene-0.2-mRNA-1">
    <property type="protein sequence ID" value="maker-uti_cns_0015506-snap-gene-0.2-mRNA-1"/>
    <property type="gene ID" value="maker-uti_cns_0015506-snap-gene-0.2"/>
</dbReference>
<dbReference type="SUPFAM" id="SSF52016">
    <property type="entry name" value="LeuD/IlvD-like"/>
    <property type="match status" value="1"/>
</dbReference>
<dbReference type="Proteomes" id="UP000095280">
    <property type="component" value="Unplaced"/>
</dbReference>
<keyword evidence="9" id="KW-0812">Transmembrane</keyword>
<dbReference type="SUPFAM" id="SSF81508">
    <property type="entry name" value="Ubiquinone-binding protein QP-C of cytochrome bc1 complex (Ubiquinol-cytochrome c reductase)"/>
    <property type="match status" value="1"/>
</dbReference>
<protein>
    <recommendedName>
        <fullName evidence="5 28">Cytochrome b-c1 complex subunit 8</fullName>
    </recommendedName>
    <alternativeName>
        <fullName evidence="28">Complex III subunit 8</fullName>
    </alternativeName>
</protein>
<accession>A0A1I8ISI1</accession>
<dbReference type="Pfam" id="PF02939">
    <property type="entry name" value="UcrQ"/>
    <property type="match status" value="1"/>
</dbReference>
<evidence type="ECO:0000256" key="21">
    <source>
        <dbReference type="ARBA" id="ARBA00023304"/>
    </source>
</evidence>
<dbReference type="Pfam" id="PF00920">
    <property type="entry name" value="ILVD_EDD_N"/>
    <property type="match status" value="1"/>
</dbReference>
<keyword evidence="6 28" id="KW-0813">Transport</keyword>
<keyword evidence="21" id="KW-0100">Branched-chain amino acid biosynthesis</keyword>
<evidence type="ECO:0000256" key="26">
    <source>
        <dbReference type="ARBA" id="ARBA00047105"/>
    </source>
</evidence>
<dbReference type="GO" id="GO:0045275">
    <property type="term" value="C:respiratory chain complex III"/>
    <property type="evidence" value="ECO:0007669"/>
    <property type="project" value="UniProtKB-UniRule"/>
</dbReference>
<evidence type="ECO:0000256" key="12">
    <source>
        <dbReference type="ARBA" id="ARBA00022792"/>
    </source>
</evidence>
<keyword evidence="13" id="KW-0460">Magnesium</keyword>
<dbReference type="FunFam" id="3.50.30.80:FF:000001">
    <property type="entry name" value="Dihydroxy-acid dehydratase"/>
    <property type="match status" value="1"/>
</dbReference>
<dbReference type="NCBIfam" id="TIGR00110">
    <property type="entry name" value="ilvD"/>
    <property type="match status" value="1"/>
</dbReference>
<keyword evidence="14 28" id="KW-0249">Electron transport</keyword>
<keyword evidence="12 28" id="KW-0999">Mitochondrion inner membrane</keyword>
<evidence type="ECO:0000256" key="5">
    <source>
        <dbReference type="ARBA" id="ARBA00016324"/>
    </source>
</evidence>
<dbReference type="InterPro" id="IPR004205">
    <property type="entry name" value="Cyt_bc1_su8"/>
</dbReference>
<dbReference type="GO" id="GO:0006122">
    <property type="term" value="P:mitochondrial electron transport, ubiquinol to cytochrome c"/>
    <property type="evidence" value="ECO:0007669"/>
    <property type="project" value="UniProtKB-UniRule"/>
</dbReference>
<keyword evidence="20" id="KW-0456">Lyase</keyword>
<dbReference type="InterPro" id="IPR020558">
    <property type="entry name" value="DiOHA_6PGluconate_deHydtase_CS"/>
</dbReference>
<dbReference type="Gene3D" id="3.50.30.80">
    <property type="entry name" value="IlvD/EDD C-terminal domain-like"/>
    <property type="match status" value="1"/>
</dbReference>
<dbReference type="InterPro" id="IPR036642">
    <property type="entry name" value="Cyt_bc1_su8_sf"/>
</dbReference>
<evidence type="ECO:0000313" key="31">
    <source>
        <dbReference type="Proteomes" id="UP000095280"/>
    </source>
</evidence>
<feature type="domain" description="Dihydroxy-acid/6-phosphogluconate dehydratase C-terminal" evidence="30">
    <location>
        <begin position="427"/>
        <end position="628"/>
    </location>
</feature>
<dbReference type="SUPFAM" id="SSF143975">
    <property type="entry name" value="IlvD/EDD N-terminal domain-like"/>
    <property type="match status" value="1"/>
</dbReference>
<evidence type="ECO:0000256" key="23">
    <source>
        <dbReference type="ARBA" id="ARBA00029436"/>
    </source>
</evidence>
<dbReference type="UniPathway" id="UPA00049">
    <property type="reaction ID" value="UER00061"/>
</dbReference>
<evidence type="ECO:0000256" key="27">
    <source>
        <dbReference type="ARBA" id="ARBA00052865"/>
    </source>
</evidence>
<dbReference type="InterPro" id="IPR050165">
    <property type="entry name" value="DHAD_IlvD/Edd"/>
</dbReference>
<evidence type="ECO:0000256" key="10">
    <source>
        <dbReference type="ARBA" id="ARBA00022714"/>
    </source>
</evidence>
<evidence type="ECO:0000256" key="8">
    <source>
        <dbReference type="ARBA" id="ARBA00022660"/>
    </source>
</evidence>
<dbReference type="UniPathway" id="UPA00047">
    <property type="reaction ID" value="UER00057"/>
</dbReference>
<dbReference type="Gene3D" id="1.20.5.210">
    <property type="entry name" value="Cytochrome b-c1 complex subunit 8"/>
    <property type="match status" value="1"/>
</dbReference>
<evidence type="ECO:0000259" key="30">
    <source>
        <dbReference type="Pfam" id="PF24877"/>
    </source>
</evidence>
<comment type="subcellular location">
    <subcellularLocation>
        <location evidence="2 28">Mitochondrion inner membrane</location>
        <topology evidence="2 28">Single-pass membrane protein</topology>
    </subcellularLocation>
</comment>
<evidence type="ECO:0000256" key="7">
    <source>
        <dbReference type="ARBA" id="ARBA00022605"/>
    </source>
</evidence>
<dbReference type="PROSITE" id="PS00887">
    <property type="entry name" value="ILVD_EDD_2"/>
    <property type="match status" value="1"/>
</dbReference>
<evidence type="ECO:0000256" key="4">
    <source>
        <dbReference type="ARBA" id="ARBA00007668"/>
    </source>
</evidence>
<evidence type="ECO:0000256" key="25">
    <source>
        <dbReference type="ARBA" id="ARBA00034078"/>
    </source>
</evidence>
<dbReference type="GO" id="GO:0009099">
    <property type="term" value="P:L-valine biosynthetic process"/>
    <property type="evidence" value="ECO:0007669"/>
    <property type="project" value="UniProtKB-UniPathway"/>
</dbReference>
<dbReference type="PROSITE" id="PS00886">
    <property type="entry name" value="ILVD_EDD_1"/>
    <property type="match status" value="1"/>
</dbReference>
<dbReference type="GO" id="GO:0051537">
    <property type="term" value="F:2 iron, 2 sulfur cluster binding"/>
    <property type="evidence" value="ECO:0007669"/>
    <property type="project" value="UniProtKB-KW"/>
</dbReference>
<comment type="cofactor">
    <cofactor evidence="25">
        <name>[2Fe-2S] cluster</name>
        <dbReference type="ChEBI" id="CHEBI:190135"/>
    </cofactor>
</comment>
<feature type="domain" description="Dihydroxy-acid/6-phosphogluconate dehydratase N-terminal" evidence="29">
    <location>
        <begin position="95"/>
        <end position="414"/>
    </location>
</feature>
<dbReference type="Pfam" id="PF24877">
    <property type="entry name" value="ILV_EDD_C"/>
    <property type="match status" value="1"/>
</dbReference>
<comment type="catalytic activity">
    <reaction evidence="27">
        <text>(2R,3R)-2,3-dihydroxy-3-methylpentanoate = (S)-3-methyl-2-oxopentanoate + H2O</text>
        <dbReference type="Rhea" id="RHEA:27694"/>
        <dbReference type="ChEBI" id="CHEBI:15377"/>
        <dbReference type="ChEBI" id="CHEBI:35146"/>
        <dbReference type="ChEBI" id="CHEBI:49258"/>
        <dbReference type="EC" id="4.2.1.9"/>
    </reaction>
    <physiologicalReaction direction="left-to-right" evidence="27">
        <dbReference type="Rhea" id="RHEA:27695"/>
    </physiologicalReaction>
</comment>
<dbReference type="NCBIfam" id="NF002068">
    <property type="entry name" value="PRK00911.1"/>
    <property type="match status" value="1"/>
</dbReference>
<keyword evidence="8 28" id="KW-0679">Respiratory chain</keyword>
<dbReference type="GO" id="GO:0046872">
    <property type="term" value="F:metal ion binding"/>
    <property type="evidence" value="ECO:0007669"/>
    <property type="project" value="UniProtKB-KW"/>
</dbReference>
<comment type="pathway">
    <text evidence="24">Amino-acid biosynthesis; L-isoleucine biosynthesis; L-isoleucine from 2-oxobutanoate: step 3/4.</text>
</comment>
<keyword evidence="7" id="KW-0028">Amino-acid biosynthesis</keyword>
<evidence type="ECO:0000256" key="16">
    <source>
        <dbReference type="ARBA" id="ARBA00023004"/>
    </source>
</evidence>
<comment type="catalytic activity">
    <reaction evidence="22">
        <text>(2R)-2,3-dihydroxy-3-methylbutanoate = 3-methyl-2-oxobutanoate + H2O</text>
        <dbReference type="Rhea" id="RHEA:24809"/>
        <dbReference type="ChEBI" id="CHEBI:11851"/>
        <dbReference type="ChEBI" id="CHEBI:15377"/>
        <dbReference type="ChEBI" id="CHEBI:49072"/>
        <dbReference type="EC" id="4.2.1.9"/>
    </reaction>
    <physiologicalReaction direction="left-to-right" evidence="22">
        <dbReference type="Rhea" id="RHEA:24810"/>
    </physiologicalReaction>
</comment>
<proteinExistence type="inferred from homology"/>
<dbReference type="InterPro" id="IPR000581">
    <property type="entry name" value="ILV_EDD_N"/>
</dbReference>
<keyword evidence="16" id="KW-0408">Iron</keyword>
<evidence type="ECO:0000256" key="1">
    <source>
        <dbReference type="ARBA" id="ARBA00001946"/>
    </source>
</evidence>
<evidence type="ECO:0000256" key="6">
    <source>
        <dbReference type="ARBA" id="ARBA00022448"/>
    </source>
</evidence>
<evidence type="ECO:0000256" key="19">
    <source>
        <dbReference type="ARBA" id="ARBA00023136"/>
    </source>
</evidence>
<dbReference type="AlphaFoldDB" id="A0A1I8ISI1"/>
<evidence type="ECO:0000256" key="20">
    <source>
        <dbReference type="ARBA" id="ARBA00023239"/>
    </source>
</evidence>
<evidence type="ECO:0000256" key="13">
    <source>
        <dbReference type="ARBA" id="ARBA00022842"/>
    </source>
</evidence>
<reference evidence="32" key="1">
    <citation type="submission" date="2016-11" db="UniProtKB">
        <authorList>
            <consortium name="WormBaseParasite"/>
        </authorList>
    </citation>
    <scope>IDENTIFICATION</scope>
</reference>
<comment type="cofactor">
    <cofactor evidence="1">
        <name>Mg(2+)</name>
        <dbReference type="ChEBI" id="CHEBI:18420"/>
    </cofactor>
</comment>
<evidence type="ECO:0000256" key="9">
    <source>
        <dbReference type="ARBA" id="ARBA00022692"/>
    </source>
</evidence>
<dbReference type="GO" id="GO:0005743">
    <property type="term" value="C:mitochondrial inner membrane"/>
    <property type="evidence" value="ECO:0007669"/>
    <property type="project" value="UniProtKB-SubCell"/>
</dbReference>
<organism evidence="31 32">
    <name type="scientific">Macrostomum lignano</name>
    <dbReference type="NCBI Taxonomy" id="282301"/>
    <lineage>
        <taxon>Eukaryota</taxon>
        <taxon>Metazoa</taxon>
        <taxon>Spiralia</taxon>
        <taxon>Lophotrochozoa</taxon>
        <taxon>Platyhelminthes</taxon>
        <taxon>Rhabditophora</taxon>
        <taxon>Macrostomorpha</taxon>
        <taxon>Macrostomida</taxon>
        <taxon>Macrostomidae</taxon>
        <taxon>Macrostomum</taxon>
    </lineage>
</organism>
<evidence type="ECO:0000256" key="17">
    <source>
        <dbReference type="ARBA" id="ARBA00023014"/>
    </source>
</evidence>
<evidence type="ECO:0000256" key="24">
    <source>
        <dbReference type="ARBA" id="ARBA00029437"/>
    </source>
</evidence>
<name>A0A1I8ISI1_9PLAT</name>
<evidence type="ECO:0000256" key="15">
    <source>
        <dbReference type="ARBA" id="ARBA00022989"/>
    </source>
</evidence>